<keyword evidence="1" id="KW-0812">Transmembrane</keyword>
<keyword evidence="1" id="KW-0472">Membrane</keyword>
<feature type="transmembrane region" description="Helical" evidence="1">
    <location>
        <begin position="406"/>
        <end position="431"/>
    </location>
</feature>
<accession>A0A2W5AX00</accession>
<dbReference type="AlphaFoldDB" id="A0A2W5AX00"/>
<keyword evidence="1" id="KW-1133">Transmembrane helix</keyword>
<feature type="transmembrane region" description="Helical" evidence="1">
    <location>
        <begin position="380"/>
        <end position="400"/>
    </location>
</feature>
<evidence type="ECO:0000313" key="3">
    <source>
        <dbReference type="Proteomes" id="UP000249451"/>
    </source>
</evidence>
<sequence>MTSTLFRLHRTLWWRSVTSNASAIMMALLMALYGFIGLVSLLLMAWADISQPGHGFQALTLGVAAGMVVYVALAIFMPAGETQLSPATLGALPLRPREVYPGLFWASLLTTRAILSVLISVVYVVAGAVILSLQGSGLYAIPFALGMLLACVTTIVFGECVAFIGSAIANSQKTAVQAAVMIVVGLLVFGMLQLESVLENLPSPEAMGAVAAWTPFGAAVGWALALADGHLLTALAQLAIAALTLCVLVWVWARQVARLMRNPEASVDHAPKATGKGVAKFELGAWSYSSPGAMEFTRALRYIRRDRRLVGTMAALPLFIFFTLFQLWQGEDFVAFLMMGMAAIMMSSLLSNDYGFDGPSNWVSMVAPVRPRVILYARHLAHVVLPCIAYLVLAVVVIVFSGDTTAAILAVAVCIGFFISTAAISLGLTVLNPYPLSKPGQNRWNDKSSFSAGAFVGAFAGMLLAWIPALPGIILSVLAYEQGLPLYIALLVSLALPAAVYAVVWRLAGTYADKHVPEIYAKVNRYVS</sequence>
<evidence type="ECO:0000313" key="2">
    <source>
        <dbReference type="EMBL" id="PZO98012.1"/>
    </source>
</evidence>
<feature type="transmembrane region" description="Helical" evidence="1">
    <location>
        <begin position="58"/>
        <end position="79"/>
    </location>
</feature>
<organism evidence="2 3">
    <name type="scientific">Corynebacterium urealyticum</name>
    <dbReference type="NCBI Taxonomy" id="43771"/>
    <lineage>
        <taxon>Bacteria</taxon>
        <taxon>Bacillati</taxon>
        <taxon>Actinomycetota</taxon>
        <taxon>Actinomycetes</taxon>
        <taxon>Mycobacteriales</taxon>
        <taxon>Corynebacteriaceae</taxon>
        <taxon>Corynebacterium</taxon>
    </lineage>
</organism>
<feature type="transmembrane region" description="Helical" evidence="1">
    <location>
        <begin position="333"/>
        <end position="350"/>
    </location>
</feature>
<name>A0A2W5AX00_9CORY</name>
<gene>
    <name evidence="2" type="ORF">DI609_11735</name>
</gene>
<evidence type="ECO:0000256" key="1">
    <source>
        <dbReference type="SAM" id="Phobius"/>
    </source>
</evidence>
<feature type="transmembrane region" description="Helical" evidence="1">
    <location>
        <begin position="99"/>
        <end position="131"/>
    </location>
</feature>
<reference evidence="2 3" key="1">
    <citation type="submission" date="2017-11" db="EMBL/GenBank/DDBJ databases">
        <title>Infants hospitalized years apart are colonized by the same room-sourced microbial strains.</title>
        <authorList>
            <person name="Brooks B."/>
            <person name="Olm M.R."/>
            <person name="Firek B.A."/>
            <person name="Baker R."/>
            <person name="Thomas B.C."/>
            <person name="Morowitz M.J."/>
            <person name="Banfield J.F."/>
        </authorList>
    </citation>
    <scope>NUCLEOTIDE SEQUENCE [LARGE SCALE GENOMIC DNA]</scope>
    <source>
        <strain evidence="2">S2_012_000_R3_87</strain>
    </source>
</reference>
<proteinExistence type="predicted"/>
<feature type="transmembrane region" description="Helical" evidence="1">
    <location>
        <begin position="309"/>
        <end position="327"/>
    </location>
</feature>
<feature type="transmembrane region" description="Helical" evidence="1">
    <location>
        <begin position="452"/>
        <end position="480"/>
    </location>
</feature>
<feature type="transmembrane region" description="Helical" evidence="1">
    <location>
        <begin position="486"/>
        <end position="505"/>
    </location>
</feature>
<feature type="transmembrane region" description="Helical" evidence="1">
    <location>
        <begin position="175"/>
        <end position="194"/>
    </location>
</feature>
<feature type="transmembrane region" description="Helical" evidence="1">
    <location>
        <begin position="143"/>
        <end position="169"/>
    </location>
</feature>
<feature type="transmembrane region" description="Helical" evidence="1">
    <location>
        <begin position="20"/>
        <end position="46"/>
    </location>
</feature>
<protein>
    <submittedName>
        <fullName evidence="2">ABC transporter permease</fullName>
    </submittedName>
</protein>
<feature type="transmembrane region" description="Helical" evidence="1">
    <location>
        <begin position="231"/>
        <end position="253"/>
    </location>
</feature>
<dbReference type="EMBL" id="QFNY01000334">
    <property type="protein sequence ID" value="PZO98012.1"/>
    <property type="molecule type" value="Genomic_DNA"/>
</dbReference>
<dbReference type="Proteomes" id="UP000249451">
    <property type="component" value="Unassembled WGS sequence"/>
</dbReference>
<comment type="caution">
    <text evidence="2">The sequence shown here is derived from an EMBL/GenBank/DDBJ whole genome shotgun (WGS) entry which is preliminary data.</text>
</comment>